<dbReference type="NCBIfam" id="TIGR03749">
    <property type="entry name" value="conj_TIGR03749"/>
    <property type="match status" value="1"/>
</dbReference>
<organism evidence="2 3">
    <name type="scientific">Pseudomonas gingeri</name>
    <dbReference type="NCBI Taxonomy" id="117681"/>
    <lineage>
        <taxon>Bacteria</taxon>
        <taxon>Pseudomonadati</taxon>
        <taxon>Pseudomonadota</taxon>
        <taxon>Gammaproteobacteria</taxon>
        <taxon>Pseudomonadales</taxon>
        <taxon>Pseudomonadaceae</taxon>
        <taxon>Pseudomonas</taxon>
    </lineage>
</organism>
<evidence type="ECO:0000313" key="3">
    <source>
        <dbReference type="Proteomes" id="UP000517547"/>
    </source>
</evidence>
<comment type="caution">
    <text evidence="2">The sequence shown here is derived from an EMBL/GenBank/DDBJ whole genome shotgun (WGS) entry which is preliminary data.</text>
</comment>
<name>A0A7Y7XX49_9PSED</name>
<evidence type="ECO:0000313" key="2">
    <source>
        <dbReference type="EMBL" id="NWC13914.1"/>
    </source>
</evidence>
<dbReference type="EMBL" id="JACAQE010000002">
    <property type="protein sequence ID" value="NWC13914.1"/>
    <property type="molecule type" value="Genomic_DNA"/>
</dbReference>
<accession>A0A7Y7XX49</accession>
<feature type="compositionally biased region" description="Polar residues" evidence="1">
    <location>
        <begin position="125"/>
        <end position="135"/>
    </location>
</feature>
<feature type="region of interest" description="Disordered" evidence="1">
    <location>
        <begin position="117"/>
        <end position="149"/>
    </location>
</feature>
<gene>
    <name evidence="2" type="ORF">HX845_09690</name>
</gene>
<dbReference type="Proteomes" id="UP000517547">
    <property type="component" value="Unassembled WGS sequence"/>
</dbReference>
<dbReference type="Pfam" id="PF11920">
    <property type="entry name" value="DUF3438"/>
    <property type="match status" value="1"/>
</dbReference>
<dbReference type="InterPro" id="IPR021844">
    <property type="entry name" value="Integr_conj_element_PFL4704"/>
</dbReference>
<proteinExistence type="predicted"/>
<protein>
    <submittedName>
        <fullName evidence="2">TIGR03749 family integrating conjugative element protein</fullName>
    </submittedName>
</protein>
<evidence type="ECO:0000256" key="1">
    <source>
        <dbReference type="SAM" id="MobiDB-lite"/>
    </source>
</evidence>
<sequence>MLALMPAFWLGCGAVQAVELMTWERLPLAVPLQVGQERILFIDQNVRVGVPRSLGDKLRIQSTGGTLYLRANAPIEPTRLQLQDVQTGEIILIDVAARAAQAATALEPIRIVKGPGRPRRYADTVATTSSNNNVPTAPGDPAAQPRGSRETPIPVVLTRYAAQSLYAPLRTIEPLPDVIALKVTRDLDLSDLMPGQPLTARLLGAWQLDDYIVSAVGLQNLSQRILNLDPRELQGDFTSAAFQHPYLGPAHQASDTTVAYLVTRGRGLAQSLLPNLSPVDAGRPLSLADGGDHAQ</sequence>
<reference evidence="2 3" key="1">
    <citation type="submission" date="2020-04" db="EMBL/GenBank/DDBJ databases">
        <title>Molecular characterization of pseudomonads from Agaricus bisporus reveal novel blotch 2 pathogens in Western Europe.</title>
        <authorList>
            <person name="Taparia T."/>
            <person name="Krijger M."/>
            <person name="Haynes E."/>
            <person name="Elpinstone J.G."/>
            <person name="Noble R."/>
            <person name="Van Der Wolf J."/>
        </authorList>
    </citation>
    <scope>NUCLEOTIDE SEQUENCE [LARGE SCALE GENOMIC DNA]</scope>
    <source>
        <strain evidence="2 3">IPO3738</strain>
    </source>
</reference>
<dbReference type="AlphaFoldDB" id="A0A7Y7XX49"/>